<evidence type="ECO:0000313" key="2">
    <source>
        <dbReference type="Proteomes" id="UP000790709"/>
    </source>
</evidence>
<gene>
    <name evidence="1" type="ORF">BV22DRAFT_1113934</name>
</gene>
<name>A0ACB8B9D8_9AGAM</name>
<accession>A0ACB8B9D8</accession>
<dbReference type="Proteomes" id="UP000790709">
    <property type="component" value="Unassembled WGS sequence"/>
</dbReference>
<sequence length="301" mass="33608">MTSITDPSRIPALDERFYSLDAEELEFFKSQTGIDNDEQLKTHIVDVQAKAHEIHPYHCIRRFAFTKLKISRLPAYSRVIEIGRERDDAILLDVGCCFGNDVRKAAADGFPISNILALDLRPEFWELGHELFKSSPDTFPVPFIGGDIFDPAILEVVSPDYRPMTQTLTPALTSLTSLNPLRGRVSIIHASSMFHLFDEKQQLHLARALGSLLSQQPGSVIFGVHGSMPETGILPSAPNSHGQPLFCHNPDSWRALWDGGVFARESVCVETELREVSRGDMAVITGPNAKFWVLIWSVTRI</sequence>
<dbReference type="EMBL" id="MU266488">
    <property type="protein sequence ID" value="KAH7922346.1"/>
    <property type="molecule type" value="Genomic_DNA"/>
</dbReference>
<organism evidence="1 2">
    <name type="scientific">Leucogyrophana mollusca</name>
    <dbReference type="NCBI Taxonomy" id="85980"/>
    <lineage>
        <taxon>Eukaryota</taxon>
        <taxon>Fungi</taxon>
        <taxon>Dikarya</taxon>
        <taxon>Basidiomycota</taxon>
        <taxon>Agaricomycotina</taxon>
        <taxon>Agaricomycetes</taxon>
        <taxon>Agaricomycetidae</taxon>
        <taxon>Boletales</taxon>
        <taxon>Boletales incertae sedis</taxon>
        <taxon>Leucogyrophana</taxon>
    </lineage>
</organism>
<evidence type="ECO:0000313" key="1">
    <source>
        <dbReference type="EMBL" id="KAH7922346.1"/>
    </source>
</evidence>
<reference evidence="1" key="1">
    <citation type="journal article" date="2021" name="New Phytol.">
        <title>Evolutionary innovations through gain and loss of genes in the ectomycorrhizal Boletales.</title>
        <authorList>
            <person name="Wu G."/>
            <person name="Miyauchi S."/>
            <person name="Morin E."/>
            <person name="Kuo A."/>
            <person name="Drula E."/>
            <person name="Varga T."/>
            <person name="Kohler A."/>
            <person name="Feng B."/>
            <person name="Cao Y."/>
            <person name="Lipzen A."/>
            <person name="Daum C."/>
            <person name="Hundley H."/>
            <person name="Pangilinan J."/>
            <person name="Johnson J."/>
            <person name="Barry K."/>
            <person name="LaButti K."/>
            <person name="Ng V."/>
            <person name="Ahrendt S."/>
            <person name="Min B."/>
            <person name="Choi I.G."/>
            <person name="Park H."/>
            <person name="Plett J.M."/>
            <person name="Magnuson J."/>
            <person name="Spatafora J.W."/>
            <person name="Nagy L.G."/>
            <person name="Henrissat B."/>
            <person name="Grigoriev I.V."/>
            <person name="Yang Z.L."/>
            <person name="Xu J."/>
            <person name="Martin F.M."/>
        </authorList>
    </citation>
    <scope>NUCLEOTIDE SEQUENCE</scope>
    <source>
        <strain evidence="1">KUC20120723A-06</strain>
    </source>
</reference>
<proteinExistence type="predicted"/>
<protein>
    <submittedName>
        <fullName evidence="1">Uncharacterized protein</fullName>
    </submittedName>
</protein>
<comment type="caution">
    <text evidence="1">The sequence shown here is derived from an EMBL/GenBank/DDBJ whole genome shotgun (WGS) entry which is preliminary data.</text>
</comment>
<keyword evidence="2" id="KW-1185">Reference proteome</keyword>